<accession>A0A0V0GFU5</accession>
<sequence length="73" mass="8345">MVPDKIWFLSGCPPIDRLVTRLLSPQDIPDHLQQSVPAFQLDRRPDGSDLIPDLKPNNPVSSSTWQFARQCCW</sequence>
<protein>
    <submittedName>
        <fullName evidence="1">Putative ovule protein</fullName>
    </submittedName>
</protein>
<feature type="non-terminal residue" evidence="1">
    <location>
        <position position="73"/>
    </location>
</feature>
<evidence type="ECO:0000313" key="1">
    <source>
        <dbReference type="EMBL" id="JAP07105.1"/>
    </source>
</evidence>
<name>A0A0V0GFU5_SOLCH</name>
<dbReference type="EMBL" id="GEDG01039467">
    <property type="protein sequence ID" value="JAP07105.1"/>
    <property type="molecule type" value="Transcribed_RNA"/>
</dbReference>
<organism evidence="1">
    <name type="scientific">Solanum chacoense</name>
    <name type="common">Chaco potato</name>
    <dbReference type="NCBI Taxonomy" id="4108"/>
    <lineage>
        <taxon>Eukaryota</taxon>
        <taxon>Viridiplantae</taxon>
        <taxon>Streptophyta</taxon>
        <taxon>Embryophyta</taxon>
        <taxon>Tracheophyta</taxon>
        <taxon>Spermatophyta</taxon>
        <taxon>Magnoliopsida</taxon>
        <taxon>eudicotyledons</taxon>
        <taxon>Gunneridae</taxon>
        <taxon>Pentapetalae</taxon>
        <taxon>asterids</taxon>
        <taxon>lamiids</taxon>
        <taxon>Solanales</taxon>
        <taxon>Solanaceae</taxon>
        <taxon>Solanoideae</taxon>
        <taxon>Solaneae</taxon>
        <taxon>Solanum</taxon>
    </lineage>
</organism>
<proteinExistence type="predicted"/>
<dbReference type="AlphaFoldDB" id="A0A0V0GFU5"/>
<reference evidence="1" key="1">
    <citation type="submission" date="2015-12" db="EMBL/GenBank/DDBJ databases">
        <title>Gene expression during late stages of embryo sac development: a critical building block for successful pollen-pistil interactions.</title>
        <authorList>
            <person name="Liu Y."/>
            <person name="Joly V."/>
            <person name="Sabar M."/>
            <person name="Matton D.P."/>
        </authorList>
    </citation>
    <scope>NUCLEOTIDE SEQUENCE</scope>
</reference>